<dbReference type="InterPro" id="IPR000028">
    <property type="entry name" value="Chloroperoxidase"/>
</dbReference>
<dbReference type="PROSITE" id="PS51405">
    <property type="entry name" value="HEME_HALOPEROXIDASE"/>
    <property type="match status" value="1"/>
</dbReference>
<comment type="cofactor">
    <cofactor evidence="1">
        <name>heme b</name>
        <dbReference type="ChEBI" id="CHEBI:60344"/>
    </cofactor>
</comment>
<reference evidence="10" key="1">
    <citation type="submission" date="2024-04" db="EMBL/GenBank/DDBJ databases">
        <authorList>
            <person name="Shaw F."/>
            <person name="Minotto A."/>
        </authorList>
    </citation>
    <scope>NUCLEOTIDE SEQUENCE [LARGE SCALE GENOMIC DNA]</scope>
</reference>
<evidence type="ECO:0000256" key="2">
    <source>
        <dbReference type="ARBA" id="ARBA00022559"/>
    </source>
</evidence>
<evidence type="ECO:0000256" key="6">
    <source>
        <dbReference type="ARBA" id="ARBA00023004"/>
    </source>
</evidence>
<dbReference type="InterPro" id="IPR036851">
    <property type="entry name" value="Chloroperoxidase-like_sf"/>
</dbReference>
<evidence type="ECO:0000313" key="10">
    <source>
        <dbReference type="Proteomes" id="UP001497453"/>
    </source>
</evidence>
<keyword evidence="3" id="KW-0349">Heme</keyword>
<dbReference type="SUPFAM" id="SSF47571">
    <property type="entry name" value="Cloroperoxidase"/>
    <property type="match status" value="1"/>
</dbReference>
<dbReference type="Pfam" id="PF01328">
    <property type="entry name" value="Peroxidase_2"/>
    <property type="match status" value="1"/>
</dbReference>
<feature type="domain" description="Heme haloperoxidase family profile" evidence="8">
    <location>
        <begin position="64"/>
        <end position="270"/>
    </location>
</feature>
<organism evidence="9 10">
    <name type="scientific">Somion occarium</name>
    <dbReference type="NCBI Taxonomy" id="3059160"/>
    <lineage>
        <taxon>Eukaryota</taxon>
        <taxon>Fungi</taxon>
        <taxon>Dikarya</taxon>
        <taxon>Basidiomycota</taxon>
        <taxon>Agaricomycotina</taxon>
        <taxon>Agaricomycetes</taxon>
        <taxon>Polyporales</taxon>
        <taxon>Cerrenaceae</taxon>
        <taxon>Somion</taxon>
    </lineage>
</organism>
<proteinExistence type="inferred from homology"/>
<evidence type="ECO:0000256" key="1">
    <source>
        <dbReference type="ARBA" id="ARBA00001970"/>
    </source>
</evidence>
<evidence type="ECO:0000313" key="9">
    <source>
        <dbReference type="EMBL" id="CAL1710015.1"/>
    </source>
</evidence>
<protein>
    <recommendedName>
        <fullName evidence="8">Heme haloperoxidase family profile domain-containing protein</fullName>
    </recommendedName>
</protein>
<comment type="similarity">
    <text evidence="7">Belongs to the chloroperoxidase family.</text>
</comment>
<keyword evidence="6" id="KW-0408">Iron</keyword>
<gene>
    <name evidence="9" type="ORF">GFSPODELE1_LOCUS7617</name>
</gene>
<evidence type="ECO:0000256" key="7">
    <source>
        <dbReference type="ARBA" id="ARBA00025795"/>
    </source>
</evidence>
<keyword evidence="2" id="KW-0575">Peroxidase</keyword>
<sequence>MSSNSFFVIASIRILSGLFSTLKGVAINAGVIIWDTLLALYNMVAPKRPANGVTPEGYPGANGLWPAYTPAQKDDSRCSCPALNAMANHGILPHSGRAIKFKDLSTAIRTTYNFAPTFCYFVPNYIAGVLDRDYLTDSFDLSDIDVHNGIEHDASLTRHDSIFAKDQGTPAVKLIEELLASGTGPNGNLTTADLSRFSGKRRVEAKAVNHQYSLSFLHKMFSSSNSSTMLTIFGGDIKDLRPFLLEERIPDGWQSRITKPMGLTIAEFNSTVLRVELGIKEELPSSFIGDASGKKS</sequence>
<evidence type="ECO:0000256" key="4">
    <source>
        <dbReference type="ARBA" id="ARBA00022723"/>
    </source>
</evidence>
<evidence type="ECO:0000256" key="5">
    <source>
        <dbReference type="ARBA" id="ARBA00023002"/>
    </source>
</evidence>
<dbReference type="EMBL" id="OZ037948">
    <property type="protein sequence ID" value="CAL1710015.1"/>
    <property type="molecule type" value="Genomic_DNA"/>
</dbReference>
<dbReference type="Gene3D" id="1.10.489.10">
    <property type="entry name" value="Chloroperoxidase-like"/>
    <property type="match status" value="1"/>
</dbReference>
<keyword evidence="10" id="KW-1185">Reference proteome</keyword>
<evidence type="ECO:0000256" key="3">
    <source>
        <dbReference type="ARBA" id="ARBA00022617"/>
    </source>
</evidence>
<dbReference type="Proteomes" id="UP001497453">
    <property type="component" value="Chromosome 5"/>
</dbReference>
<evidence type="ECO:0000259" key="8">
    <source>
        <dbReference type="PROSITE" id="PS51405"/>
    </source>
</evidence>
<accession>A0ABP1DQA5</accession>
<dbReference type="PANTHER" id="PTHR33577">
    <property type="entry name" value="STERIGMATOCYSTIN BIOSYNTHESIS PEROXIDASE STCC-RELATED"/>
    <property type="match status" value="1"/>
</dbReference>
<keyword evidence="5" id="KW-0560">Oxidoreductase</keyword>
<dbReference type="PANTHER" id="PTHR33577:SF18">
    <property type="entry name" value="HEME HALOPEROXIDASE FAMILY PROFILE DOMAIN-CONTAINING PROTEIN"/>
    <property type="match status" value="1"/>
</dbReference>
<keyword evidence="4" id="KW-0479">Metal-binding</keyword>
<name>A0ABP1DQA5_9APHY</name>